<keyword evidence="6" id="KW-0479">Metal-binding</keyword>
<protein>
    <submittedName>
        <fullName evidence="12">Lysine 2,3-aminomutase</fullName>
        <ecNumber evidence="12">5.4.3.2</ecNumber>
    </submittedName>
</protein>
<keyword evidence="4" id="KW-0004">4Fe-4S</keyword>
<dbReference type="InterPro" id="IPR025895">
    <property type="entry name" value="LAM_C_dom"/>
</dbReference>
<dbReference type="Pfam" id="PF04055">
    <property type="entry name" value="Radical_SAM"/>
    <property type="match status" value="1"/>
</dbReference>
<dbReference type="InterPro" id="IPR058240">
    <property type="entry name" value="rSAM_sf"/>
</dbReference>
<dbReference type="Proteomes" id="UP001251524">
    <property type="component" value="Unassembled WGS sequence"/>
</dbReference>
<comment type="cofactor">
    <cofactor evidence="1">
        <name>pyridoxal 5'-phosphate</name>
        <dbReference type="ChEBI" id="CHEBI:597326"/>
    </cofactor>
</comment>
<dbReference type="Pfam" id="PF12544">
    <property type="entry name" value="LAM_C"/>
    <property type="match status" value="1"/>
</dbReference>
<evidence type="ECO:0000313" key="13">
    <source>
        <dbReference type="Proteomes" id="UP001251524"/>
    </source>
</evidence>
<dbReference type="EMBL" id="JAVDVY010000001">
    <property type="protein sequence ID" value="MDR7134339.1"/>
    <property type="molecule type" value="Genomic_DNA"/>
</dbReference>
<dbReference type="PROSITE" id="PS51918">
    <property type="entry name" value="RADICAL_SAM"/>
    <property type="match status" value="1"/>
</dbReference>
<keyword evidence="13" id="KW-1185">Reference proteome</keyword>
<evidence type="ECO:0000259" key="11">
    <source>
        <dbReference type="PROSITE" id="PS51918"/>
    </source>
</evidence>
<dbReference type="InterPro" id="IPR013785">
    <property type="entry name" value="Aldolase_TIM"/>
</dbReference>
<dbReference type="NCBIfam" id="TIGR00238">
    <property type="entry name" value="KamA family radical SAM protein"/>
    <property type="match status" value="1"/>
</dbReference>
<reference evidence="12 13" key="1">
    <citation type="submission" date="2023-07" db="EMBL/GenBank/DDBJ databases">
        <title>Sorghum-associated microbial communities from plants grown in Nebraska, USA.</title>
        <authorList>
            <person name="Schachtman D."/>
        </authorList>
    </citation>
    <scope>NUCLEOTIDE SEQUENCE [LARGE SCALE GENOMIC DNA]</scope>
    <source>
        <strain evidence="12 13">BE198</strain>
    </source>
</reference>
<comment type="similarity">
    <text evidence="3">Belongs to the radical SAM superfamily. KamA family.</text>
</comment>
<gene>
    <name evidence="12" type="ORF">J2X06_001523</name>
</gene>
<evidence type="ECO:0000256" key="8">
    <source>
        <dbReference type="ARBA" id="ARBA00023004"/>
    </source>
</evidence>
<comment type="cofactor">
    <cofactor evidence="2">
        <name>[4Fe-4S] cluster</name>
        <dbReference type="ChEBI" id="CHEBI:49883"/>
    </cofactor>
</comment>
<dbReference type="GO" id="GO:0050066">
    <property type="term" value="F:L-lysine 2,3-aminomutase activity"/>
    <property type="evidence" value="ECO:0007669"/>
    <property type="project" value="UniProtKB-EC"/>
</dbReference>
<evidence type="ECO:0000256" key="9">
    <source>
        <dbReference type="ARBA" id="ARBA00023014"/>
    </source>
</evidence>
<evidence type="ECO:0000256" key="5">
    <source>
        <dbReference type="ARBA" id="ARBA00022691"/>
    </source>
</evidence>
<feature type="domain" description="Radical SAM core" evidence="11">
    <location>
        <begin position="134"/>
        <end position="347"/>
    </location>
</feature>
<proteinExistence type="inferred from homology"/>
<sequence length="398" mass="45239">MNIVAAQVRQRSSEADGEPRIIKSRKFYDRDALMAYDPESEDWQKQLARRYDTHFEIAHVLNNVEDVPMSTYDTFDMKVTPYLAQLMDRDDPNCPIRLQYLPSMKESLSVQMAHTLADELGEAEDTVPGTSVVHRYPRRVLFLTTTQCGSFCRYCTRSRIVSHSGERAIGRADLDASIAYIAGNAEIDDVLLSGGDPLLFPDRKLDQLLGRIRCEAPHVKFLRIGSRLPVQLPTRITPELCAVIEKHDVQMVNIHINHSKEITPLLRSRLKMLRKAGTMLGNQSVLLKGINDDVRVLRDLFMDCVAMGVRPYYLYQNDQTLQGAHFTVPLSRMLELYEGVRGWISGPAVPTFVVDGLGGLGKMPVIPSYVEEREGHIECRNYRQERVRMDYLLDGAQI</sequence>
<evidence type="ECO:0000256" key="7">
    <source>
        <dbReference type="ARBA" id="ARBA00022898"/>
    </source>
</evidence>
<keyword evidence="10 12" id="KW-0413">Isomerase</keyword>
<dbReference type="SUPFAM" id="SSF102114">
    <property type="entry name" value="Radical SAM enzymes"/>
    <property type="match status" value="1"/>
</dbReference>
<dbReference type="PIRSF" id="PIRSF004911">
    <property type="entry name" value="DUF160"/>
    <property type="match status" value="1"/>
</dbReference>
<keyword evidence="7" id="KW-0663">Pyridoxal phosphate</keyword>
<evidence type="ECO:0000256" key="10">
    <source>
        <dbReference type="ARBA" id="ARBA00023235"/>
    </source>
</evidence>
<accession>A0ABU1W9M3</accession>
<organism evidence="12 13">
    <name type="scientific">Lysobacter niastensis</name>
    <dbReference type="NCBI Taxonomy" id="380629"/>
    <lineage>
        <taxon>Bacteria</taxon>
        <taxon>Pseudomonadati</taxon>
        <taxon>Pseudomonadota</taxon>
        <taxon>Gammaproteobacteria</taxon>
        <taxon>Lysobacterales</taxon>
        <taxon>Lysobacteraceae</taxon>
        <taxon>Lysobacter</taxon>
    </lineage>
</organism>
<keyword evidence="9" id="KW-0411">Iron-sulfur</keyword>
<dbReference type="EC" id="5.4.3.2" evidence="12"/>
<dbReference type="CDD" id="cd01335">
    <property type="entry name" value="Radical_SAM"/>
    <property type="match status" value="1"/>
</dbReference>
<dbReference type="InterPro" id="IPR007197">
    <property type="entry name" value="rSAM"/>
</dbReference>
<evidence type="ECO:0000256" key="4">
    <source>
        <dbReference type="ARBA" id="ARBA00022485"/>
    </source>
</evidence>
<evidence type="ECO:0000313" key="12">
    <source>
        <dbReference type="EMBL" id="MDR7134339.1"/>
    </source>
</evidence>
<comment type="caution">
    <text evidence="12">The sequence shown here is derived from an EMBL/GenBank/DDBJ whole genome shotgun (WGS) entry which is preliminary data.</text>
</comment>
<name>A0ABU1W9M3_9GAMM</name>
<dbReference type="InterPro" id="IPR003739">
    <property type="entry name" value="Lys_aminomutase/Glu_NH3_mut"/>
</dbReference>
<dbReference type="SFLD" id="SFLDS00029">
    <property type="entry name" value="Radical_SAM"/>
    <property type="match status" value="1"/>
</dbReference>
<dbReference type="PANTHER" id="PTHR30538">
    <property type="entry name" value="LYSINE 2,3-AMINOMUTASE-RELATED"/>
    <property type="match status" value="1"/>
</dbReference>
<evidence type="ECO:0000256" key="2">
    <source>
        <dbReference type="ARBA" id="ARBA00001966"/>
    </source>
</evidence>
<dbReference type="RefSeq" id="WP_310060422.1">
    <property type="nucleotide sequence ID" value="NZ_JAVDVY010000001.1"/>
</dbReference>
<keyword evidence="5" id="KW-0949">S-adenosyl-L-methionine</keyword>
<dbReference type="Gene3D" id="3.20.20.70">
    <property type="entry name" value="Aldolase class I"/>
    <property type="match status" value="1"/>
</dbReference>
<evidence type="ECO:0000256" key="1">
    <source>
        <dbReference type="ARBA" id="ARBA00001933"/>
    </source>
</evidence>
<dbReference type="PANTHER" id="PTHR30538:SF1">
    <property type="entry name" value="L-LYSINE 2,3-AMINOMUTASE"/>
    <property type="match status" value="1"/>
</dbReference>
<evidence type="ECO:0000256" key="3">
    <source>
        <dbReference type="ARBA" id="ARBA00008703"/>
    </source>
</evidence>
<evidence type="ECO:0000256" key="6">
    <source>
        <dbReference type="ARBA" id="ARBA00022723"/>
    </source>
</evidence>
<dbReference type="SFLD" id="SFLDG01070">
    <property type="entry name" value="PLP-dependent"/>
    <property type="match status" value="1"/>
</dbReference>
<keyword evidence="8" id="KW-0408">Iron</keyword>